<dbReference type="EMBL" id="NBYY01000009">
    <property type="protein sequence ID" value="PCS23429.1"/>
    <property type="molecule type" value="Genomic_DNA"/>
</dbReference>
<evidence type="ECO:0000256" key="2">
    <source>
        <dbReference type="HAMAP-Rule" id="MF_00460"/>
    </source>
</evidence>
<dbReference type="HAMAP" id="MF_00460">
    <property type="entry name" value="UPF0125_RnfH"/>
    <property type="match status" value="1"/>
</dbReference>
<keyword evidence="4" id="KW-1185">Reference proteome</keyword>
<dbReference type="Pfam" id="PF03658">
    <property type="entry name" value="Ub-RnfH"/>
    <property type="match status" value="1"/>
</dbReference>
<evidence type="ECO:0000256" key="1">
    <source>
        <dbReference type="ARBA" id="ARBA00010645"/>
    </source>
</evidence>
<protein>
    <recommendedName>
        <fullName evidence="2">UPF0125 protein BTN49_0392</fullName>
    </recommendedName>
</protein>
<organism evidence="3 4">
    <name type="scientific">Candidatus Enterovibrio escicola</name>
    <dbReference type="NCBI Taxonomy" id="1927127"/>
    <lineage>
        <taxon>Bacteria</taxon>
        <taxon>Pseudomonadati</taxon>
        <taxon>Pseudomonadota</taxon>
        <taxon>Gammaproteobacteria</taxon>
        <taxon>Vibrionales</taxon>
        <taxon>Vibrionaceae</taxon>
        <taxon>Enterovibrio</taxon>
    </lineage>
</organism>
<dbReference type="PANTHER" id="PTHR37483">
    <property type="entry name" value="UPF0125 PROTEIN RATB"/>
    <property type="match status" value="1"/>
</dbReference>
<dbReference type="AlphaFoldDB" id="A0A2A5T5F9"/>
<dbReference type="InterPro" id="IPR016155">
    <property type="entry name" value="Mopterin_synth/thiamin_S_b"/>
</dbReference>
<sequence length="126" mass="14704">MHESFMSEEKRLYIEVVYALPDEQYVFKCSVTSDMNVEDIIRQSGVMEAYSDIDLDHNKVGIFSRLVKLDTLVHDGDRIEIYRPLVADPKEIRRRRAERAKLEGYADPVTGGRVNPNRKKIKFEEI</sequence>
<dbReference type="Proteomes" id="UP000219020">
    <property type="component" value="Unassembled WGS sequence"/>
</dbReference>
<dbReference type="Gene3D" id="3.10.20.280">
    <property type="entry name" value="RnfH-like"/>
    <property type="match status" value="1"/>
</dbReference>
<accession>A0A2A5T5F9</accession>
<dbReference type="InterPro" id="IPR005346">
    <property type="entry name" value="RnfH"/>
</dbReference>
<evidence type="ECO:0000313" key="4">
    <source>
        <dbReference type="Proteomes" id="UP000219020"/>
    </source>
</evidence>
<gene>
    <name evidence="3" type="ORF">BTN49_0392</name>
</gene>
<dbReference type="InterPro" id="IPR037021">
    <property type="entry name" value="RnfH_sf"/>
</dbReference>
<proteinExistence type="inferred from homology"/>
<comment type="caution">
    <text evidence="3">The sequence shown here is derived from an EMBL/GenBank/DDBJ whole genome shotgun (WGS) entry which is preliminary data.</text>
</comment>
<dbReference type="NCBIfam" id="NF002490">
    <property type="entry name" value="PRK01777.1"/>
    <property type="match status" value="1"/>
</dbReference>
<comment type="similarity">
    <text evidence="1 2">Belongs to the UPF0125 (RnfH) family.</text>
</comment>
<evidence type="ECO:0000313" key="3">
    <source>
        <dbReference type="EMBL" id="PCS23429.1"/>
    </source>
</evidence>
<name>A0A2A5T5F9_9GAMM</name>
<reference evidence="4" key="1">
    <citation type="submission" date="2017-04" db="EMBL/GenBank/DDBJ databases">
        <title>Genome evolution of the luminous symbionts of deep sea anglerfish.</title>
        <authorList>
            <person name="Hendry T.A."/>
        </authorList>
    </citation>
    <scope>NUCLEOTIDE SEQUENCE [LARGE SCALE GENOMIC DNA]</scope>
</reference>
<dbReference type="SUPFAM" id="SSF54285">
    <property type="entry name" value="MoaD/ThiS"/>
    <property type="match status" value="1"/>
</dbReference>
<dbReference type="PANTHER" id="PTHR37483:SF1">
    <property type="entry name" value="UPF0125 PROTEIN RATB"/>
    <property type="match status" value="1"/>
</dbReference>